<dbReference type="InterPro" id="IPR053137">
    <property type="entry name" value="NLR-like"/>
</dbReference>
<dbReference type="Gene3D" id="1.25.40.10">
    <property type="entry name" value="Tetratricopeptide repeat domain"/>
    <property type="match status" value="2"/>
</dbReference>
<feature type="compositionally biased region" description="Pro residues" evidence="1">
    <location>
        <begin position="52"/>
        <end position="67"/>
    </location>
</feature>
<dbReference type="NCBIfam" id="NF041121">
    <property type="entry name" value="SAV_2336_NTERM"/>
    <property type="match status" value="1"/>
</dbReference>
<gene>
    <name evidence="2" type="ORF">GCM10009760_22860</name>
</gene>
<feature type="region of interest" description="Disordered" evidence="1">
    <location>
        <begin position="41"/>
        <end position="82"/>
    </location>
</feature>
<dbReference type="EMBL" id="BAAANT010000010">
    <property type="protein sequence ID" value="GAA2140027.1"/>
    <property type="molecule type" value="Genomic_DNA"/>
</dbReference>
<dbReference type="RefSeq" id="WP_344463599.1">
    <property type="nucleotide sequence ID" value="NZ_BAAANT010000010.1"/>
</dbReference>
<dbReference type="InterPro" id="IPR011990">
    <property type="entry name" value="TPR-like_helical_dom_sf"/>
</dbReference>
<organism evidence="2 3">
    <name type="scientific">Kitasatospora kazusensis</name>
    <dbReference type="NCBI Taxonomy" id="407974"/>
    <lineage>
        <taxon>Bacteria</taxon>
        <taxon>Bacillati</taxon>
        <taxon>Actinomycetota</taxon>
        <taxon>Actinomycetes</taxon>
        <taxon>Kitasatosporales</taxon>
        <taxon>Streptomycetaceae</taxon>
        <taxon>Kitasatospora</taxon>
    </lineage>
</organism>
<evidence type="ECO:0008006" key="4">
    <source>
        <dbReference type="Google" id="ProtNLM"/>
    </source>
</evidence>
<dbReference type="Pfam" id="PF13374">
    <property type="entry name" value="TPR_10"/>
    <property type="match status" value="1"/>
</dbReference>
<dbReference type="Proteomes" id="UP001422759">
    <property type="component" value="Unassembled WGS sequence"/>
</dbReference>
<dbReference type="PANTHER" id="PTHR46082:SF6">
    <property type="entry name" value="AAA+ ATPASE DOMAIN-CONTAINING PROTEIN-RELATED"/>
    <property type="match status" value="1"/>
</dbReference>
<proteinExistence type="predicted"/>
<dbReference type="InterPro" id="IPR047738">
    <property type="entry name" value="SAV_2336-like_N"/>
</dbReference>
<comment type="caution">
    <text evidence="2">The sequence shown here is derived from an EMBL/GenBank/DDBJ whole genome shotgun (WGS) entry which is preliminary data.</text>
</comment>
<reference evidence="2 3" key="1">
    <citation type="journal article" date="2019" name="Int. J. Syst. Evol. Microbiol.">
        <title>The Global Catalogue of Microorganisms (GCM) 10K type strain sequencing project: providing services to taxonomists for standard genome sequencing and annotation.</title>
        <authorList>
            <consortium name="The Broad Institute Genomics Platform"/>
            <consortium name="The Broad Institute Genome Sequencing Center for Infectious Disease"/>
            <person name="Wu L."/>
            <person name="Ma J."/>
        </authorList>
    </citation>
    <scope>NUCLEOTIDE SEQUENCE [LARGE SCALE GENOMIC DNA]</scope>
    <source>
        <strain evidence="2 3">JCM 14560</strain>
    </source>
</reference>
<name>A0ABN2ZC86_9ACTN</name>
<keyword evidence="3" id="KW-1185">Reference proteome</keyword>
<protein>
    <recommendedName>
        <fullName evidence="4">Tetratricopeptide repeat protein</fullName>
    </recommendedName>
</protein>
<accession>A0ABN2ZC86</accession>
<sequence>MTEQSPVARLHQVLAGAGIALAPEQLAEVLWLAARVPPRGLSGAPRPTAEAPGPPPVPGPLPPPPGDPSYGAPRPAPQGTDLYAAAGTAVPGTAALPVLVRAERAIPAPRALGRALRPLRRPRPVPRGDEVDESATADLVAETGVFDLVLRPRREAWLDVTLVVDDGLSMQIWRELAVELEALLFRAGVFRRVRSLGLDTRHPDGPRLLARPFAPGRSALPPGSVGPADGRGVVLVLSDAVGAGWRDGLMDPLLAGWARHRATAVLQPLPQRMWPGTGLRAETMLLRAGRAGAANGAYRVTHPLLPPELAPFDGLPVPVLEFSPAAVSSWAALVARGSAATMPVVQVVGTPGTPVTAPGPARAGAPADMRSRLTLFRSAASPEAYRLAGHLAAVRPLTLPVMRLVQRAVLGGRGNPANLAEVLLGGLLRRAPEPVPGAAAHPVRYDFRPGLRELLLDSLPAREVLATASLVTGLLATATGTGQYLPALRADTGGRAALPPGAAAFAAAPLLRHFGPAGRLPGGPADTGQLIADIPFGALAGRDEELSGLVGRMSWRAAVERGELVLEQLLTDLGPGDPAVLGGRFDLAEWIGHAGAPQTALRLCRELRADLTERLGEEHGRLLALRAAIGYWTGGSGDPAAAVLAYRELLPEQERLLGPDHPDCLRTRHQICFWTGMGSSPPAAVLELYRELLPVQLRVLGDEDPETLRTRVNIASWTGRSGQEAESLELWQALRPDIRRVLGPDDLLALVVEAEVGHWTAALGDPAAALRLIPPVLPRITELLGPQHSTPYAFRRRIAHWTGEVGDVAGAVDLLADLLADAGRALTPEDPVSLGIRAEYAYWTARAGDPAAGEGLLRDLLPELDGILGPGHPDTEWVRAAIEQFDRP</sequence>
<evidence type="ECO:0000256" key="1">
    <source>
        <dbReference type="SAM" id="MobiDB-lite"/>
    </source>
</evidence>
<dbReference type="PANTHER" id="PTHR46082">
    <property type="entry name" value="ATP/GTP-BINDING PROTEIN-RELATED"/>
    <property type="match status" value="1"/>
</dbReference>
<evidence type="ECO:0000313" key="2">
    <source>
        <dbReference type="EMBL" id="GAA2140027.1"/>
    </source>
</evidence>
<evidence type="ECO:0000313" key="3">
    <source>
        <dbReference type="Proteomes" id="UP001422759"/>
    </source>
</evidence>